<organism evidence="2 3">
    <name type="scientific">Parvularcula maris</name>
    <dbReference type="NCBI Taxonomy" id="2965077"/>
    <lineage>
        <taxon>Bacteria</taxon>
        <taxon>Pseudomonadati</taxon>
        <taxon>Pseudomonadota</taxon>
        <taxon>Alphaproteobacteria</taxon>
        <taxon>Parvularculales</taxon>
        <taxon>Parvularculaceae</taxon>
        <taxon>Parvularcula</taxon>
    </lineage>
</organism>
<keyword evidence="3" id="KW-1185">Reference proteome</keyword>
<dbReference type="AlphaFoldDB" id="A0A9X2RH76"/>
<name>A0A9X2RH76_9PROT</name>
<sequence length="257" mass="29064">MFDDQVPEFEEEAGASDPTETLILRLEGYEGPLDALLDLAHRQKVDLREISVLALAEQYIRFVEEARSRNLQLAADYLVMASWLTYLKTRLLLPKQDDDEELSGEEIAELLAHRLRRLDAMRKAARALTGRRLLGRDVFPRGVRGTEVRRTTHTAAELYDLLQAYSVQRLRAAPPEKRADPIPLLRIEEAREKLREILSASEEWQEIGRIAMPNPFRAPEGSVVASTFTAALEAARDGQCEVRQDEAFAPVMVRAAS</sequence>
<evidence type="ECO:0000313" key="3">
    <source>
        <dbReference type="Proteomes" id="UP001142610"/>
    </source>
</evidence>
<dbReference type="Gene3D" id="6.10.250.2410">
    <property type="match status" value="1"/>
</dbReference>
<dbReference type="InterPro" id="IPR003768">
    <property type="entry name" value="ScpA"/>
</dbReference>
<accession>A0A9X2RH76</accession>
<protein>
    <recommendedName>
        <fullName evidence="1">Segregation and condensation protein A</fullName>
    </recommendedName>
</protein>
<evidence type="ECO:0000256" key="1">
    <source>
        <dbReference type="ARBA" id="ARBA00044777"/>
    </source>
</evidence>
<dbReference type="Pfam" id="PF02616">
    <property type="entry name" value="SMC_ScpA"/>
    <property type="match status" value="1"/>
</dbReference>
<dbReference type="Proteomes" id="UP001142610">
    <property type="component" value="Unassembled WGS sequence"/>
</dbReference>
<dbReference type="PANTHER" id="PTHR33969:SF2">
    <property type="entry name" value="SEGREGATION AND CONDENSATION PROTEIN A"/>
    <property type="match status" value="1"/>
</dbReference>
<comment type="caution">
    <text evidence="2">The sequence shown here is derived from an EMBL/GenBank/DDBJ whole genome shotgun (WGS) entry which is preliminary data.</text>
</comment>
<dbReference type="RefSeq" id="WP_256618407.1">
    <property type="nucleotide sequence ID" value="NZ_JANIBC010000002.1"/>
</dbReference>
<gene>
    <name evidence="2" type="ORF">NOG11_04080</name>
</gene>
<dbReference type="PANTHER" id="PTHR33969">
    <property type="entry name" value="SEGREGATION AND CONDENSATION PROTEIN A"/>
    <property type="match status" value="1"/>
</dbReference>
<reference evidence="2" key="1">
    <citation type="submission" date="2022-07" db="EMBL/GenBank/DDBJ databases">
        <title>Parvularcula maris sp. nov., an algicidal bacterium isolated from seawater.</title>
        <authorList>
            <person name="Li F."/>
        </authorList>
    </citation>
    <scope>NUCLEOTIDE SEQUENCE</scope>
    <source>
        <strain evidence="2">BGMRC 0090</strain>
    </source>
</reference>
<evidence type="ECO:0000313" key="2">
    <source>
        <dbReference type="EMBL" id="MCQ8184559.1"/>
    </source>
</evidence>
<dbReference type="EMBL" id="JANIBC010000002">
    <property type="protein sequence ID" value="MCQ8184559.1"/>
    <property type="molecule type" value="Genomic_DNA"/>
</dbReference>
<proteinExistence type="predicted"/>